<dbReference type="OrthoDB" id="3268477at2"/>
<feature type="compositionally biased region" description="Polar residues" evidence="1">
    <location>
        <begin position="1"/>
        <end position="14"/>
    </location>
</feature>
<evidence type="ECO:0000313" key="3">
    <source>
        <dbReference type="Proteomes" id="UP000029072"/>
    </source>
</evidence>
<proteinExistence type="predicted"/>
<dbReference type="STRING" id="1437609.BCAL_1552"/>
<accession>A0A087A273</accession>
<reference evidence="2 3" key="1">
    <citation type="submission" date="2014-03" db="EMBL/GenBank/DDBJ databases">
        <title>Genomics of Bifidobacteria.</title>
        <authorList>
            <person name="Ventura M."/>
            <person name="Milani C."/>
            <person name="Lugli G.A."/>
        </authorList>
    </citation>
    <scope>NUCLEOTIDE SEQUENCE [LARGE SCALE GENOMIC DNA]</scope>
    <source>
        <strain evidence="2 3">DSM 23973</strain>
    </source>
</reference>
<gene>
    <name evidence="2" type="ORF">BCAL_1552</name>
</gene>
<feature type="region of interest" description="Disordered" evidence="1">
    <location>
        <begin position="1"/>
        <end position="32"/>
    </location>
</feature>
<organism evidence="2 3">
    <name type="scientific">Bifidobacterium callitrichos DSM 23973</name>
    <dbReference type="NCBI Taxonomy" id="1437609"/>
    <lineage>
        <taxon>Bacteria</taxon>
        <taxon>Bacillati</taxon>
        <taxon>Actinomycetota</taxon>
        <taxon>Actinomycetes</taxon>
        <taxon>Bifidobacteriales</taxon>
        <taxon>Bifidobacteriaceae</taxon>
        <taxon>Bifidobacterium</taxon>
    </lineage>
</organism>
<evidence type="ECO:0000313" key="2">
    <source>
        <dbReference type="EMBL" id="KFI52873.1"/>
    </source>
</evidence>
<sequence>MSDQGKQWYFNSRTGEPELGPQSPIEQRMGPYRSREDALNAWKIFQDRETIWKEQDRQWNRQWNGPQDDGQADD</sequence>
<dbReference type="RefSeq" id="WP_043163887.1">
    <property type="nucleotide sequence ID" value="NZ_JDUV01000001.1"/>
</dbReference>
<dbReference type="AlphaFoldDB" id="A0A087A273"/>
<name>A0A087A273_9BIFI</name>
<evidence type="ECO:0000256" key="1">
    <source>
        <dbReference type="SAM" id="MobiDB-lite"/>
    </source>
</evidence>
<dbReference type="EMBL" id="JGYS01000015">
    <property type="protein sequence ID" value="KFI52873.1"/>
    <property type="molecule type" value="Genomic_DNA"/>
</dbReference>
<dbReference type="eggNOG" id="ENOG5033BD3">
    <property type="taxonomic scope" value="Bacteria"/>
</dbReference>
<evidence type="ECO:0008006" key="4">
    <source>
        <dbReference type="Google" id="ProtNLM"/>
    </source>
</evidence>
<comment type="caution">
    <text evidence="2">The sequence shown here is derived from an EMBL/GenBank/DDBJ whole genome shotgun (WGS) entry which is preliminary data.</text>
</comment>
<protein>
    <recommendedName>
        <fullName evidence="4">SPOR domain-containing protein</fullName>
    </recommendedName>
</protein>
<dbReference type="Proteomes" id="UP000029072">
    <property type="component" value="Unassembled WGS sequence"/>
</dbReference>